<evidence type="ECO:0000256" key="1">
    <source>
        <dbReference type="SAM" id="SignalP"/>
    </source>
</evidence>
<evidence type="ECO:0000313" key="2">
    <source>
        <dbReference type="EMBL" id="NUW41997.1"/>
    </source>
</evidence>
<feature type="chain" id="PRO_5031392015" description="DUF2690 domain-containing protein" evidence="1">
    <location>
        <begin position="26"/>
        <end position="149"/>
    </location>
</feature>
<accession>A0A7Y6IPK7</accession>
<sequence>MQLRVTAVTVAAAALGLLSGAPAQAQVRTYDHQDPARSGCWNSAHVARTGTLVRHHGHHPAGRINLWWSPRCRTNWVEVTTDSKAGGTIQLYTADRRRDVFDFRPGNNGRHWGNMLQAARTCAWGEVTVRWNSGRALQTGSGGTAKACG</sequence>
<name>A0A7Y6IPK7_9ACTN</name>
<proteinExistence type="predicted"/>
<dbReference type="Proteomes" id="UP000546126">
    <property type="component" value="Unassembled WGS sequence"/>
</dbReference>
<feature type="signal peptide" evidence="1">
    <location>
        <begin position="1"/>
        <end position="25"/>
    </location>
</feature>
<gene>
    <name evidence="2" type="ORF">HT134_17875</name>
</gene>
<dbReference type="EMBL" id="JABWGO010000003">
    <property type="protein sequence ID" value="NUW41997.1"/>
    <property type="molecule type" value="Genomic_DNA"/>
</dbReference>
<keyword evidence="3" id="KW-1185">Reference proteome</keyword>
<organism evidence="2 3">
    <name type="scientific">Nonomuraea rhodomycinica</name>
    <dbReference type="NCBI Taxonomy" id="1712872"/>
    <lineage>
        <taxon>Bacteria</taxon>
        <taxon>Bacillati</taxon>
        <taxon>Actinomycetota</taxon>
        <taxon>Actinomycetes</taxon>
        <taxon>Streptosporangiales</taxon>
        <taxon>Streptosporangiaceae</taxon>
        <taxon>Nonomuraea</taxon>
    </lineage>
</organism>
<comment type="caution">
    <text evidence="2">The sequence shown here is derived from an EMBL/GenBank/DDBJ whole genome shotgun (WGS) entry which is preliminary data.</text>
</comment>
<dbReference type="AlphaFoldDB" id="A0A7Y6IPK7"/>
<dbReference type="InterPro" id="IPR021224">
    <property type="entry name" value="DUF2690"/>
</dbReference>
<evidence type="ECO:0000313" key="3">
    <source>
        <dbReference type="Proteomes" id="UP000546126"/>
    </source>
</evidence>
<dbReference type="RefSeq" id="WP_175601500.1">
    <property type="nucleotide sequence ID" value="NZ_JABWGO010000003.1"/>
</dbReference>
<evidence type="ECO:0008006" key="4">
    <source>
        <dbReference type="Google" id="ProtNLM"/>
    </source>
</evidence>
<keyword evidence="1" id="KW-0732">Signal</keyword>
<dbReference type="Pfam" id="PF10901">
    <property type="entry name" value="DUF2690"/>
    <property type="match status" value="1"/>
</dbReference>
<protein>
    <recommendedName>
        <fullName evidence="4">DUF2690 domain-containing protein</fullName>
    </recommendedName>
</protein>
<reference evidence="2 3" key="1">
    <citation type="submission" date="2020-06" db="EMBL/GenBank/DDBJ databases">
        <authorList>
            <person name="Chanama M."/>
        </authorList>
    </citation>
    <scope>NUCLEOTIDE SEQUENCE [LARGE SCALE GENOMIC DNA]</scope>
    <source>
        <strain evidence="2 3">TBRC6557</strain>
    </source>
</reference>